<dbReference type="Gene3D" id="3.30.110.170">
    <property type="entry name" value="Protein of unknown function (DUF541), domain 1"/>
    <property type="match status" value="1"/>
</dbReference>
<dbReference type="Gene3D" id="3.30.70.2970">
    <property type="entry name" value="Protein of unknown function (DUF541), domain 2"/>
    <property type="match status" value="1"/>
</dbReference>
<evidence type="ECO:0000313" key="3">
    <source>
        <dbReference type="Proteomes" id="UP000536179"/>
    </source>
</evidence>
<dbReference type="GO" id="GO:0006974">
    <property type="term" value="P:DNA damage response"/>
    <property type="evidence" value="ECO:0007669"/>
    <property type="project" value="TreeGrafter"/>
</dbReference>
<proteinExistence type="predicted"/>
<keyword evidence="1" id="KW-0732">Signal</keyword>
<evidence type="ECO:0000256" key="1">
    <source>
        <dbReference type="SAM" id="SignalP"/>
    </source>
</evidence>
<dbReference type="InterPro" id="IPR007497">
    <property type="entry name" value="SIMPL/DUF541"/>
</dbReference>
<feature type="chain" id="PRO_5031305409" evidence="1">
    <location>
        <begin position="19"/>
        <end position="255"/>
    </location>
</feature>
<sequence>MRLPIFLLCFFNCLSLFAEEQRFITVTAAGEVHVTPDEVVLELDVRTREKKLLEAKRKNDAVSHSLLKLLSDHQIPRASIKLDDLDVSPYFGEYGERQETPVAYDYSRSILVRLTEFDKIEPLLSDAFDAGITHVSRMQFRVSSQRKHQFEARRLAVANAREKAEHLTELAGMKLGTALQIEEHIEYNEAAADFFATAGVGDAPRPVAKSVIPNRGSEYTFIVQHGDVNAESSQLNTPGQIAISAEVKIKFEMLH</sequence>
<dbReference type="PANTHER" id="PTHR34387:SF2">
    <property type="entry name" value="SLR1258 PROTEIN"/>
    <property type="match status" value="1"/>
</dbReference>
<evidence type="ECO:0000313" key="2">
    <source>
        <dbReference type="EMBL" id="MBB3210598.1"/>
    </source>
</evidence>
<feature type="signal peptide" evidence="1">
    <location>
        <begin position="1"/>
        <end position="18"/>
    </location>
</feature>
<accession>A0A7W5E6Q9</accession>
<organism evidence="2 3">
    <name type="scientific">Aporhodopirellula rubra</name>
    <dbReference type="NCBI Taxonomy" id="980271"/>
    <lineage>
        <taxon>Bacteria</taxon>
        <taxon>Pseudomonadati</taxon>
        <taxon>Planctomycetota</taxon>
        <taxon>Planctomycetia</taxon>
        <taxon>Pirellulales</taxon>
        <taxon>Pirellulaceae</taxon>
        <taxon>Aporhodopirellula</taxon>
    </lineage>
</organism>
<dbReference type="EMBL" id="JACHXU010000044">
    <property type="protein sequence ID" value="MBB3210598.1"/>
    <property type="molecule type" value="Genomic_DNA"/>
</dbReference>
<keyword evidence="3" id="KW-1185">Reference proteome</keyword>
<gene>
    <name evidence="2" type="ORF">FHS27_006446</name>
</gene>
<comment type="caution">
    <text evidence="2">The sequence shown here is derived from an EMBL/GenBank/DDBJ whole genome shotgun (WGS) entry which is preliminary data.</text>
</comment>
<dbReference type="Pfam" id="PF04402">
    <property type="entry name" value="SIMPL"/>
    <property type="match status" value="1"/>
</dbReference>
<dbReference type="InterPro" id="IPR052022">
    <property type="entry name" value="26kDa_periplasmic_antigen"/>
</dbReference>
<protein>
    <submittedName>
        <fullName evidence="2">Uncharacterized protein YggE</fullName>
    </submittedName>
</protein>
<dbReference type="AlphaFoldDB" id="A0A7W5E6Q9"/>
<dbReference type="RefSeq" id="WP_184310022.1">
    <property type="nucleotide sequence ID" value="NZ_JACHXU010000044.1"/>
</dbReference>
<dbReference type="Proteomes" id="UP000536179">
    <property type="component" value="Unassembled WGS sequence"/>
</dbReference>
<dbReference type="PANTHER" id="PTHR34387">
    <property type="entry name" value="SLR1258 PROTEIN"/>
    <property type="match status" value="1"/>
</dbReference>
<reference evidence="2 3" key="1">
    <citation type="submission" date="2020-08" db="EMBL/GenBank/DDBJ databases">
        <title>Genomic Encyclopedia of Type Strains, Phase III (KMG-III): the genomes of soil and plant-associated and newly described type strains.</title>
        <authorList>
            <person name="Whitman W."/>
        </authorList>
    </citation>
    <scope>NUCLEOTIDE SEQUENCE [LARGE SCALE GENOMIC DNA]</scope>
    <source>
        <strain evidence="2 3">CECT 8075</strain>
    </source>
</reference>
<name>A0A7W5E6Q9_9BACT</name>